<dbReference type="AlphaFoldDB" id="A0A031IUK6"/>
<dbReference type="GO" id="GO:0008233">
    <property type="term" value="F:peptidase activity"/>
    <property type="evidence" value="ECO:0007669"/>
    <property type="project" value="UniProtKB-KW"/>
</dbReference>
<evidence type="ECO:0000256" key="1">
    <source>
        <dbReference type="HAMAP-Rule" id="MF_00302"/>
    </source>
</evidence>
<dbReference type="PANTHER" id="PTHR33473:SF19">
    <property type="entry name" value="ATP-DEPENDENT CLP PROTEASE ADAPTER PROTEIN CLPS"/>
    <property type="match status" value="1"/>
</dbReference>
<dbReference type="RefSeq" id="WP_002857236.1">
    <property type="nucleotide sequence ID" value="NZ_CANMWH010000001.1"/>
</dbReference>
<dbReference type="GO" id="GO:0006508">
    <property type="term" value="P:proteolysis"/>
    <property type="evidence" value="ECO:0007669"/>
    <property type="project" value="UniProtKB-UniRule"/>
</dbReference>
<dbReference type="GO" id="GO:0030163">
    <property type="term" value="P:protein catabolic process"/>
    <property type="evidence" value="ECO:0007669"/>
    <property type="project" value="InterPro"/>
</dbReference>
<evidence type="ECO:0000313" key="4">
    <source>
        <dbReference type="EMBL" id="MCV7628850.1"/>
    </source>
</evidence>
<dbReference type="PANTHER" id="PTHR33473">
    <property type="entry name" value="ATP-DEPENDENT CLP PROTEASE ADAPTER PROTEIN CLPS1, CHLOROPLASTIC"/>
    <property type="match status" value="1"/>
</dbReference>
<evidence type="ECO:0000313" key="5">
    <source>
        <dbReference type="EMBL" id="SHL31884.1"/>
    </source>
</evidence>
<name>A0A031IUK6_MICLU</name>
<feature type="compositionally biased region" description="Basic and acidic residues" evidence="2">
    <location>
        <begin position="32"/>
        <end position="44"/>
    </location>
</feature>
<dbReference type="InterPro" id="IPR014719">
    <property type="entry name" value="Ribosomal_bL12_C/ClpS-like"/>
</dbReference>
<keyword evidence="5" id="KW-0378">Hydrolase</keyword>
<sequence length="120" mass="13278">MSVLTRHDPSAPRAVRPAPGESVPAGATDTALLERPHEDTARDRPWNVVVWNDPVNLMSYVAYVFRTHFGYSAAKAQRLMLEVHERGRSVVATGTKEKAELHVGAMHGYGLWATLEQAED</sequence>
<gene>
    <name evidence="1 4" type="primary">clpS</name>
    <name evidence="4" type="ORF">M3A82_005765</name>
    <name evidence="5" type="ORF">SAMN04487849_101244</name>
</gene>
<evidence type="ECO:0000313" key="6">
    <source>
        <dbReference type="Proteomes" id="UP000184253"/>
    </source>
</evidence>
<protein>
    <recommendedName>
        <fullName evidence="1">ATP-dependent Clp protease adapter protein ClpS</fullName>
    </recommendedName>
</protein>
<comment type="subunit">
    <text evidence="1">Binds to the N-terminal domain of the chaperone ClpA.</text>
</comment>
<organism evidence="5 6">
    <name type="scientific">Micrococcus luteus</name>
    <name type="common">Micrococcus lysodeikticus</name>
    <dbReference type="NCBI Taxonomy" id="1270"/>
    <lineage>
        <taxon>Bacteria</taxon>
        <taxon>Bacillati</taxon>
        <taxon>Actinomycetota</taxon>
        <taxon>Actinomycetes</taxon>
        <taxon>Micrococcales</taxon>
        <taxon>Micrococcaceae</taxon>
        <taxon>Micrococcus</taxon>
    </lineage>
</organism>
<accession>A0A0C2RFD6</accession>
<comment type="caution">
    <text evidence="5">The sequence shown here is derived from an EMBL/GenBank/DDBJ whole genome shotgun (WGS) entry which is preliminary data.</text>
</comment>
<accession>A0A653MSM5</accession>
<dbReference type="GeneID" id="93362905"/>
<evidence type="ECO:0000256" key="2">
    <source>
        <dbReference type="SAM" id="MobiDB-lite"/>
    </source>
</evidence>
<dbReference type="EMBL" id="JALXKZ020000009">
    <property type="protein sequence ID" value="MCV7628850.1"/>
    <property type="molecule type" value="Genomic_DNA"/>
</dbReference>
<proteinExistence type="inferred from homology"/>
<feature type="region of interest" description="Disordered" evidence="2">
    <location>
        <begin position="1"/>
        <end position="44"/>
    </location>
</feature>
<dbReference type="Proteomes" id="UP000184253">
    <property type="component" value="Unassembled WGS sequence"/>
</dbReference>
<comment type="similarity">
    <text evidence="1">Belongs to the ClpS family.</text>
</comment>
<reference evidence="5 6" key="1">
    <citation type="submission" date="2016-11" db="EMBL/GenBank/DDBJ databases">
        <authorList>
            <person name="Varghese N."/>
            <person name="Submissions S."/>
        </authorList>
    </citation>
    <scope>NUCLEOTIDE SEQUENCE [LARGE SCALE GENOMIC DNA]</scope>
    <source>
        <strain evidence="5 6">VTM4R57</strain>
    </source>
</reference>
<dbReference type="InterPro" id="IPR003769">
    <property type="entry name" value="ClpS_core"/>
</dbReference>
<keyword evidence="5" id="KW-0645">Protease</keyword>
<reference evidence="4" key="2">
    <citation type="submission" date="2023-06" db="EMBL/GenBank/DDBJ databases">
        <title>lsaBGC provides a comprehensive framework for evolutionary analysis of biosynthetic gene clusters within focal taxa.</title>
        <authorList>
            <person name="Salamzade R."/>
            <person name="Sandstrom S."/>
            <person name="Kalan L.R."/>
        </authorList>
    </citation>
    <scope>NUCLEOTIDE SEQUENCE</scope>
    <source>
        <strain evidence="4">P3-SID899</strain>
    </source>
</reference>
<feature type="compositionally biased region" description="Basic and acidic residues" evidence="2">
    <location>
        <begin position="1"/>
        <end position="10"/>
    </location>
</feature>
<dbReference type="InterPro" id="IPR022935">
    <property type="entry name" value="ClpS"/>
</dbReference>
<dbReference type="Pfam" id="PF02617">
    <property type="entry name" value="ClpS"/>
    <property type="match status" value="1"/>
</dbReference>
<evidence type="ECO:0000259" key="3">
    <source>
        <dbReference type="Pfam" id="PF02617"/>
    </source>
</evidence>
<dbReference type="SUPFAM" id="SSF54736">
    <property type="entry name" value="ClpS-like"/>
    <property type="match status" value="1"/>
</dbReference>
<dbReference type="NCBIfam" id="NF000668">
    <property type="entry name" value="PRK00033.1-1"/>
    <property type="match status" value="1"/>
</dbReference>
<accession>A0A031IUK6</accession>
<dbReference type="HAMAP" id="MF_00302">
    <property type="entry name" value="ClpS"/>
    <property type="match status" value="1"/>
</dbReference>
<comment type="function">
    <text evidence="1">Involved in the modulation of the specificity of the ClpAP-mediated ATP-dependent protein degradation.</text>
</comment>
<dbReference type="Gene3D" id="3.30.1390.10">
    <property type="match status" value="1"/>
</dbReference>
<dbReference type="EMBL" id="FRCE01000001">
    <property type="protein sequence ID" value="SHL31884.1"/>
    <property type="molecule type" value="Genomic_DNA"/>
</dbReference>
<feature type="domain" description="Adaptor protein ClpS core" evidence="3">
    <location>
        <begin position="42"/>
        <end position="113"/>
    </location>
</feature>
<dbReference type="Proteomes" id="UP001205867">
    <property type="component" value="Unassembled WGS sequence"/>
</dbReference>